<evidence type="ECO:0000256" key="1">
    <source>
        <dbReference type="ARBA" id="ARBA00012528"/>
    </source>
</evidence>
<dbReference type="InterPro" id="IPR029787">
    <property type="entry name" value="Nucleotide_cyclase"/>
</dbReference>
<accession>A0ABS7E8B0</accession>
<protein>
    <recommendedName>
        <fullName evidence="1">diguanylate cyclase</fullName>
        <ecNumber evidence="1">2.7.7.65</ecNumber>
    </recommendedName>
</protein>
<dbReference type="InterPro" id="IPR011990">
    <property type="entry name" value="TPR-like_helical_dom_sf"/>
</dbReference>
<dbReference type="PROSITE" id="PS50887">
    <property type="entry name" value="GGDEF"/>
    <property type="match status" value="1"/>
</dbReference>
<gene>
    <name evidence="5" type="ORF">K0625_19915</name>
</gene>
<reference evidence="5 6" key="1">
    <citation type="submission" date="2021-07" db="EMBL/GenBank/DDBJ databases">
        <title>Shewanella sp. nov, isolated from SCS.</title>
        <authorList>
            <person name="Cao W.R."/>
        </authorList>
    </citation>
    <scope>NUCLEOTIDE SEQUENCE [LARGE SCALE GENOMIC DNA]</scope>
    <source>
        <strain evidence="5 6">NR704-98</strain>
    </source>
</reference>
<evidence type="ECO:0000313" key="5">
    <source>
        <dbReference type="EMBL" id="MBW8185912.1"/>
    </source>
</evidence>
<keyword evidence="3" id="KW-1133">Transmembrane helix</keyword>
<dbReference type="EMBL" id="JAHZST010000018">
    <property type="protein sequence ID" value="MBW8185912.1"/>
    <property type="molecule type" value="Genomic_DNA"/>
</dbReference>
<dbReference type="Pfam" id="PF00990">
    <property type="entry name" value="GGDEF"/>
    <property type="match status" value="1"/>
</dbReference>
<dbReference type="InterPro" id="IPR050469">
    <property type="entry name" value="Diguanylate_Cyclase"/>
</dbReference>
<organism evidence="5 6">
    <name type="scientific">Shewanella nanhaiensis</name>
    <dbReference type="NCBI Taxonomy" id="2864872"/>
    <lineage>
        <taxon>Bacteria</taxon>
        <taxon>Pseudomonadati</taxon>
        <taxon>Pseudomonadota</taxon>
        <taxon>Gammaproteobacteria</taxon>
        <taxon>Alteromonadales</taxon>
        <taxon>Shewanellaceae</taxon>
        <taxon>Shewanella</taxon>
    </lineage>
</organism>
<comment type="caution">
    <text evidence="5">The sequence shown here is derived from an EMBL/GenBank/DDBJ whole genome shotgun (WGS) entry which is preliminary data.</text>
</comment>
<dbReference type="InterPro" id="IPR000160">
    <property type="entry name" value="GGDEF_dom"/>
</dbReference>
<dbReference type="Proteomes" id="UP001195963">
    <property type="component" value="Unassembled WGS sequence"/>
</dbReference>
<dbReference type="NCBIfam" id="TIGR00254">
    <property type="entry name" value="GGDEF"/>
    <property type="match status" value="1"/>
</dbReference>
<evidence type="ECO:0000256" key="3">
    <source>
        <dbReference type="SAM" id="Phobius"/>
    </source>
</evidence>
<dbReference type="SMART" id="SM00267">
    <property type="entry name" value="GGDEF"/>
    <property type="match status" value="1"/>
</dbReference>
<dbReference type="SUPFAM" id="SSF48452">
    <property type="entry name" value="TPR-like"/>
    <property type="match status" value="2"/>
</dbReference>
<evidence type="ECO:0000313" key="6">
    <source>
        <dbReference type="Proteomes" id="UP001195963"/>
    </source>
</evidence>
<dbReference type="SUPFAM" id="SSF55073">
    <property type="entry name" value="Nucleotide cyclase"/>
    <property type="match status" value="1"/>
</dbReference>
<evidence type="ECO:0000259" key="4">
    <source>
        <dbReference type="PROSITE" id="PS50887"/>
    </source>
</evidence>
<feature type="transmembrane region" description="Helical" evidence="3">
    <location>
        <begin position="439"/>
        <end position="455"/>
    </location>
</feature>
<dbReference type="InterPro" id="IPR043128">
    <property type="entry name" value="Rev_trsase/Diguanyl_cyclase"/>
</dbReference>
<keyword evidence="3" id="KW-0472">Membrane</keyword>
<proteinExistence type="predicted"/>
<name>A0ABS7E8B0_9GAMM</name>
<comment type="catalytic activity">
    <reaction evidence="2">
        <text>2 GTP = 3',3'-c-di-GMP + 2 diphosphate</text>
        <dbReference type="Rhea" id="RHEA:24898"/>
        <dbReference type="ChEBI" id="CHEBI:33019"/>
        <dbReference type="ChEBI" id="CHEBI:37565"/>
        <dbReference type="ChEBI" id="CHEBI:58805"/>
        <dbReference type="EC" id="2.7.7.65"/>
    </reaction>
</comment>
<dbReference type="CDD" id="cd01949">
    <property type="entry name" value="GGDEF"/>
    <property type="match status" value="1"/>
</dbReference>
<evidence type="ECO:0000256" key="2">
    <source>
        <dbReference type="ARBA" id="ARBA00034247"/>
    </source>
</evidence>
<sequence length="651" mass="75022">MHNGKLVVYLLIIWAWQMPLIAQSTEFTPLVNIATLSNGKKILQLLDNKDIDSKIKRQKLNQYISADQFQKSPYYAFAYFRILHDIEISRGQPEKAKQAIESMLSIGKELQQTWLEAEAYMWLATFGAKEGNFDEGLNLVERAIHLSKSVHFHHLTARAYNTKAALYYFQDQYYVALELYLSALEIFMAEPEDPYVSKVLSNISIIYLDLEEWDKAWESNFDALQHLEKYGGSNEQYTAFNNNAAFILEQLGRVEESEPYLINAQKYSELTGDIRIKLNSFLAWAHYYISIKQYSRAITFAEQCLNNPKAESYPVIYSDCNRLLAKALHYLGQHKEAVKILKLSDSLYKEMESHANLADVYALYSLAFEAQGDFQAALTYQRQANIEDKALLFDRRAKMIFNLSEQYKDKYRQQQLALLEAENALQTARLAEQGIREKLMFFLILVGGLLIFILVKKRYWLESHNKSLQDSNDELYKQSHIDSLTGLYNRRYFLDYLTQLTQLSQTQASQACIAIVDIDHFKVVNDTYGHDMGDEVLVQISKVLHANIRDSDLLVRWGGEEFVILLCWPQNYTPIGAEELLAKFERIRFAVCKKPLVIDKLTIPITVSIGISQPLDAKELTLEWHSALEHADKALYQAKGLGRNCAIMAKN</sequence>
<keyword evidence="3" id="KW-0812">Transmembrane</keyword>
<dbReference type="EC" id="2.7.7.65" evidence="1"/>
<dbReference type="PANTHER" id="PTHR45138:SF9">
    <property type="entry name" value="DIGUANYLATE CYCLASE DGCM-RELATED"/>
    <property type="match status" value="1"/>
</dbReference>
<dbReference type="Pfam" id="PF13424">
    <property type="entry name" value="TPR_12"/>
    <property type="match status" value="1"/>
</dbReference>
<keyword evidence="6" id="KW-1185">Reference proteome</keyword>
<dbReference type="Gene3D" id="1.25.40.10">
    <property type="entry name" value="Tetratricopeptide repeat domain"/>
    <property type="match status" value="3"/>
</dbReference>
<dbReference type="PANTHER" id="PTHR45138">
    <property type="entry name" value="REGULATORY COMPONENTS OF SENSORY TRANSDUCTION SYSTEM"/>
    <property type="match status" value="1"/>
</dbReference>
<feature type="domain" description="GGDEF" evidence="4">
    <location>
        <begin position="509"/>
        <end position="651"/>
    </location>
</feature>
<dbReference type="Gene3D" id="3.30.70.270">
    <property type="match status" value="1"/>
</dbReference>